<dbReference type="GO" id="GO:0005524">
    <property type="term" value="F:ATP binding"/>
    <property type="evidence" value="ECO:0007669"/>
    <property type="project" value="UniProtKB-UniRule"/>
</dbReference>
<accession>A0A0M3IVK0</accession>
<keyword evidence="1" id="KW-0547">Nucleotide-binding</keyword>
<reference evidence="3" key="1">
    <citation type="submission" date="2017-02" db="UniProtKB">
        <authorList>
            <consortium name="WormBaseParasite"/>
        </authorList>
    </citation>
    <scope>IDENTIFICATION</scope>
</reference>
<dbReference type="SUPFAM" id="SSF56112">
    <property type="entry name" value="Protein kinase-like (PK-like)"/>
    <property type="match status" value="1"/>
</dbReference>
<dbReference type="Proteomes" id="UP000036681">
    <property type="component" value="Unplaced"/>
</dbReference>
<proteinExistence type="predicted"/>
<dbReference type="Gene3D" id="3.30.200.20">
    <property type="entry name" value="Phosphorylase Kinase, domain 1"/>
    <property type="match status" value="1"/>
</dbReference>
<dbReference type="InterPro" id="IPR017441">
    <property type="entry name" value="Protein_kinase_ATP_BS"/>
</dbReference>
<evidence type="ECO:0000256" key="1">
    <source>
        <dbReference type="PROSITE-ProRule" id="PRU10141"/>
    </source>
</evidence>
<dbReference type="WBParaSite" id="ALUE_0002277801-mRNA-1">
    <property type="protein sequence ID" value="ALUE_0002277801-mRNA-1"/>
    <property type="gene ID" value="ALUE_0002277801"/>
</dbReference>
<organism evidence="2 3">
    <name type="scientific">Ascaris lumbricoides</name>
    <name type="common">Giant roundworm</name>
    <dbReference type="NCBI Taxonomy" id="6252"/>
    <lineage>
        <taxon>Eukaryota</taxon>
        <taxon>Metazoa</taxon>
        <taxon>Ecdysozoa</taxon>
        <taxon>Nematoda</taxon>
        <taxon>Chromadorea</taxon>
        <taxon>Rhabditida</taxon>
        <taxon>Spirurina</taxon>
        <taxon>Ascaridomorpha</taxon>
        <taxon>Ascaridoidea</taxon>
        <taxon>Ascarididae</taxon>
        <taxon>Ascaris</taxon>
    </lineage>
</organism>
<name>A0A0M3IVK0_ASCLU</name>
<feature type="binding site" evidence="1">
    <location>
        <position position="120"/>
    </location>
    <ligand>
        <name>ATP</name>
        <dbReference type="ChEBI" id="CHEBI:30616"/>
    </ligand>
</feature>
<evidence type="ECO:0000313" key="3">
    <source>
        <dbReference type="WBParaSite" id="ALUE_0002277801-mRNA-1"/>
    </source>
</evidence>
<dbReference type="PROSITE" id="PS00107">
    <property type="entry name" value="PROTEIN_KINASE_ATP"/>
    <property type="match status" value="1"/>
</dbReference>
<evidence type="ECO:0000313" key="2">
    <source>
        <dbReference type="Proteomes" id="UP000036681"/>
    </source>
</evidence>
<protein>
    <submittedName>
        <fullName evidence="3">Protein kinase domain-containing protein</fullName>
    </submittedName>
</protein>
<dbReference type="InterPro" id="IPR011009">
    <property type="entry name" value="Kinase-like_dom_sf"/>
</dbReference>
<keyword evidence="2" id="KW-1185">Reference proteome</keyword>
<dbReference type="AlphaFoldDB" id="A0A0M3IVK0"/>
<sequence>MGNFGMATSYVGKMSVYIGICEIRHVILTRKVRNGGFDWIAIEDEKYSSLKELINDYVTSGRPINPEYKTSILIRGIKRQRWEFSHEDVEMKDILGEGQYGEVRAGFLNTRGKKMEVAIKIVSSPRSLL</sequence>
<keyword evidence="1" id="KW-0067">ATP-binding</keyword>